<keyword evidence="3" id="KW-1185">Reference proteome</keyword>
<name>A0ABW9J9S2_9SPHI</name>
<evidence type="ECO:0000259" key="1">
    <source>
        <dbReference type="Pfam" id="PF02464"/>
    </source>
</evidence>
<dbReference type="Proteomes" id="UP001517247">
    <property type="component" value="Unassembled WGS sequence"/>
</dbReference>
<organism evidence="2 3">
    <name type="scientific">Pedobacter ureilyticus</name>
    <dbReference type="NCBI Taxonomy" id="1393051"/>
    <lineage>
        <taxon>Bacteria</taxon>
        <taxon>Pseudomonadati</taxon>
        <taxon>Bacteroidota</taxon>
        <taxon>Sphingobacteriia</taxon>
        <taxon>Sphingobacteriales</taxon>
        <taxon>Sphingobacteriaceae</taxon>
        <taxon>Pedobacter</taxon>
    </lineage>
</organism>
<protein>
    <submittedName>
        <fullName evidence="2">CinA family protein</fullName>
    </submittedName>
</protein>
<accession>A0ABW9J9S2</accession>
<dbReference type="Pfam" id="PF02464">
    <property type="entry name" value="CinA"/>
    <property type="match status" value="1"/>
</dbReference>
<feature type="domain" description="CinA C-terminal" evidence="1">
    <location>
        <begin position="7"/>
        <end position="157"/>
    </location>
</feature>
<reference evidence="2 3" key="1">
    <citation type="submission" date="2024-12" db="EMBL/GenBank/DDBJ databases">
        <authorList>
            <person name="Hu S."/>
        </authorList>
    </citation>
    <scope>NUCLEOTIDE SEQUENCE [LARGE SCALE GENOMIC DNA]</scope>
    <source>
        <strain evidence="2 3">THG-T11</strain>
    </source>
</reference>
<dbReference type="InterPro" id="IPR008136">
    <property type="entry name" value="CinA_C"/>
</dbReference>
<sequence length="165" mass="17906">MERNTFEECGQLLAKNKLTIACAESATAGQLTAAFSLSERSGDFLKGGLACYDACVKEELLKVSPELLEKFTPESAEVTFAIATGLMNLISADIHIGITGLTRPGGSETAEKPVGTMFFCGMFGENKLFEDRQVFTGNQQEIVRQATVHTAKLLREALLQLKPNK</sequence>
<comment type="caution">
    <text evidence="2">The sequence shown here is derived from an EMBL/GenBank/DDBJ whole genome shotgun (WGS) entry which is preliminary data.</text>
</comment>
<evidence type="ECO:0000313" key="2">
    <source>
        <dbReference type="EMBL" id="MFN0256655.1"/>
    </source>
</evidence>
<evidence type="ECO:0000313" key="3">
    <source>
        <dbReference type="Proteomes" id="UP001517247"/>
    </source>
</evidence>
<proteinExistence type="predicted"/>
<gene>
    <name evidence="2" type="ORF">E6A44_013790</name>
</gene>
<dbReference type="EMBL" id="SSHJ02000007">
    <property type="protein sequence ID" value="MFN0256655.1"/>
    <property type="molecule type" value="Genomic_DNA"/>
</dbReference>
<dbReference type="NCBIfam" id="TIGR00199">
    <property type="entry name" value="PncC_domain"/>
    <property type="match status" value="1"/>
</dbReference>
<dbReference type="InterPro" id="IPR036653">
    <property type="entry name" value="CinA-like_C"/>
</dbReference>
<dbReference type="SUPFAM" id="SSF142433">
    <property type="entry name" value="CinA-like"/>
    <property type="match status" value="1"/>
</dbReference>
<dbReference type="RefSeq" id="WP_138723746.1">
    <property type="nucleotide sequence ID" value="NZ_SSHJ02000007.1"/>
</dbReference>
<dbReference type="Gene3D" id="3.90.950.20">
    <property type="entry name" value="CinA-like"/>
    <property type="match status" value="1"/>
</dbReference>